<dbReference type="SUPFAM" id="SSF52540">
    <property type="entry name" value="P-loop containing nucleoside triphosphate hydrolases"/>
    <property type="match status" value="1"/>
</dbReference>
<proteinExistence type="predicted"/>
<evidence type="ECO:0000256" key="1">
    <source>
        <dbReference type="SAM" id="MobiDB-lite"/>
    </source>
</evidence>
<feature type="region of interest" description="Disordered" evidence="1">
    <location>
        <begin position="1069"/>
        <end position="1093"/>
    </location>
</feature>
<organism evidence="3">
    <name type="scientific">viral metagenome</name>
    <dbReference type="NCBI Taxonomy" id="1070528"/>
    <lineage>
        <taxon>unclassified sequences</taxon>
        <taxon>metagenomes</taxon>
        <taxon>organismal metagenomes</taxon>
    </lineage>
</organism>
<reference evidence="3" key="1">
    <citation type="journal article" date="2020" name="Nature">
        <title>Giant virus diversity and host interactions through global metagenomics.</title>
        <authorList>
            <person name="Schulz F."/>
            <person name="Roux S."/>
            <person name="Paez-Espino D."/>
            <person name="Jungbluth S."/>
            <person name="Walsh D.A."/>
            <person name="Denef V.J."/>
            <person name="McMahon K.D."/>
            <person name="Konstantinidis K.T."/>
            <person name="Eloe-Fadrosh E.A."/>
            <person name="Kyrpides N.C."/>
            <person name="Woyke T."/>
        </authorList>
    </citation>
    <scope>NUCLEOTIDE SEQUENCE</scope>
    <source>
        <strain evidence="3">GVMAG-S-ERX555907-63</strain>
    </source>
</reference>
<dbReference type="GO" id="GO:0016787">
    <property type="term" value="F:hydrolase activity"/>
    <property type="evidence" value="ECO:0007669"/>
    <property type="project" value="InterPro"/>
</dbReference>
<dbReference type="GO" id="GO:0005524">
    <property type="term" value="F:ATP binding"/>
    <property type="evidence" value="ECO:0007669"/>
    <property type="project" value="InterPro"/>
</dbReference>
<dbReference type="InterPro" id="IPR001650">
    <property type="entry name" value="Helicase_C-like"/>
</dbReference>
<dbReference type="Gene3D" id="3.40.50.300">
    <property type="entry name" value="P-loop containing nucleotide triphosphate hydrolases"/>
    <property type="match status" value="2"/>
</dbReference>
<dbReference type="AlphaFoldDB" id="A0A6C0L0H0"/>
<feature type="compositionally biased region" description="Basic residues" evidence="1">
    <location>
        <begin position="1071"/>
        <end position="1093"/>
    </location>
</feature>
<dbReference type="InterPro" id="IPR027417">
    <property type="entry name" value="P-loop_NTPase"/>
</dbReference>
<accession>A0A6C0L0H0</accession>
<dbReference type="EMBL" id="MN741019">
    <property type="protein sequence ID" value="QHU22916.1"/>
    <property type="molecule type" value="Genomic_DNA"/>
</dbReference>
<dbReference type="Pfam" id="PF00271">
    <property type="entry name" value="Helicase_C"/>
    <property type="match status" value="1"/>
</dbReference>
<dbReference type="Pfam" id="PF04851">
    <property type="entry name" value="ResIII"/>
    <property type="match status" value="1"/>
</dbReference>
<protein>
    <recommendedName>
        <fullName evidence="2">Helicase ATP-binding domain-containing protein</fullName>
    </recommendedName>
</protein>
<dbReference type="CDD" id="cd18785">
    <property type="entry name" value="SF2_C"/>
    <property type="match status" value="1"/>
</dbReference>
<sequence>MVKYYSSINDNEFEKNTCSKKEFKKYVWQPSKNRTQQSALLLPHQQWISNYINPKTPFKGMLVYHETGTGKTCTAISIAENFKDELIQNGKKIVILCSDNIRDEFYRTISNPGTSFKCTGNTYNKMIESSDMTQENLNKKIDEYYTFLTHGKFGREVEKKTKKDPATIREKYSDSLIIIDEAQHLRGKFDSQSLKEKGEKQSHDAIDMISKHANNVKIVFLTATPMYDNPVEIIWMINVLIRVNNDNIEELNPKEIFNEDKGFSFKKEGKEKFIRAIKGKISFLRGGDPESFPLRLPDPKGSNTKNIKTNFLGKPIDPEYFNQSSNSSILTLSRMSKEHFNVINERKENSNNSGKIDHFHMQMMQLHNVRWYKKASKNKDDDDDINALSGLENHFKITKSGIYTPLNDKILNNLNDWSPKANTIVNHILEMKDNGIAFVFSQFVSSGVIPIMLALESKGFSKYGGYGSNSKFNHLKISRKDLPDRGNYIVVTSNKILATTRMREYINIARSKGNETGNKIRVIIASGAGGEGLDLKWIRQVHIMEPHFHLSQIEQAVGRAIRNKSHKELPREKQNCTIFYHATQYPVGINYETIDMHLYRIAMKKRSATIQVRKLIQEYSITCEFFKGVNIFDYNQYFGKFIIDSKGKKFKFTNEMIIDEGYNNKCLICQNILNEKETDSDTYNPNIHSKWHIFEAMKKIQQLFEISDKYSLIDIVTNVQEWNNEIDEESIYFALDIIINSPHIVSNFENQFNVEGTIHQIDNYYVFVPQHTEYTGIHSGIPLTISNQYVPLNIIPWPNRPETEEKRFKKDIDISLVKDYDNLIQKLIFSGNDFWSKIPEIRNELIAEVLIDKLDPENRKYLFFNQNTLTNKQLLKALNRYASSSIQGFININAINTQYNILDKNDSNNILKKSELPKNSKTPRRNFFGYLDYINDKASFYIMDGRKPDKKPSGWKVLAQQKEKLFGLINDIIQVETTKNSKKFKLMNYPRYVYNENLQLKQGQFYAKNNSIKAIDLLVECEMLFRYLDKITDKEDKKWFFSYTEAYDYGIQSKNKNLNKKDDDTLAKKGTTIKKTRRKLKNKSNIVTKRKNP</sequence>
<dbReference type="InterPro" id="IPR006935">
    <property type="entry name" value="Helicase/UvrB_N"/>
</dbReference>
<evidence type="ECO:0000313" key="3">
    <source>
        <dbReference type="EMBL" id="QHU22916.1"/>
    </source>
</evidence>
<feature type="domain" description="Helicase ATP-binding" evidence="2">
    <location>
        <begin position="52"/>
        <end position="243"/>
    </location>
</feature>
<dbReference type="SMART" id="SM00487">
    <property type="entry name" value="DEXDc"/>
    <property type="match status" value="1"/>
</dbReference>
<name>A0A6C0L0H0_9ZZZZ</name>
<dbReference type="InterPro" id="IPR014001">
    <property type="entry name" value="Helicase_ATP-bd"/>
</dbReference>
<dbReference type="GO" id="GO:0003677">
    <property type="term" value="F:DNA binding"/>
    <property type="evidence" value="ECO:0007669"/>
    <property type="project" value="InterPro"/>
</dbReference>
<evidence type="ECO:0000259" key="2">
    <source>
        <dbReference type="PROSITE" id="PS51192"/>
    </source>
</evidence>
<dbReference type="PROSITE" id="PS51192">
    <property type="entry name" value="HELICASE_ATP_BIND_1"/>
    <property type="match status" value="1"/>
</dbReference>